<protein>
    <submittedName>
        <fullName evidence="2">Uncharacterized protein</fullName>
    </submittedName>
</protein>
<name>A0A8S1L0Y8_9CILI</name>
<keyword evidence="1" id="KW-0175">Coiled coil</keyword>
<keyword evidence="3" id="KW-1185">Reference proteome</keyword>
<organism evidence="2 3">
    <name type="scientific">Paramecium sonneborni</name>
    <dbReference type="NCBI Taxonomy" id="65129"/>
    <lineage>
        <taxon>Eukaryota</taxon>
        <taxon>Sar</taxon>
        <taxon>Alveolata</taxon>
        <taxon>Ciliophora</taxon>
        <taxon>Intramacronucleata</taxon>
        <taxon>Oligohymenophorea</taxon>
        <taxon>Peniculida</taxon>
        <taxon>Parameciidae</taxon>
        <taxon>Paramecium</taxon>
    </lineage>
</organism>
<comment type="caution">
    <text evidence="2">The sequence shown here is derived from an EMBL/GenBank/DDBJ whole genome shotgun (WGS) entry which is preliminary data.</text>
</comment>
<sequence>MDIENSKEENLGKDQERSLKLQESQDFHDNKMFENSPCCIHQIQKQIVFWVEIIKKYNEDPDVIIILHQMNEILQKSNQTSSQKQFNFTTKQSNFDDQSLNHSFKQDMFQKMNENIILLQEEIKNQACSSPKTIEHGKYFNESCSEIIQQFNKIYVVKNDQIDKEFDQSKSKFSGSNYEEPHQNTLSEIDKQSYQFDFKKKKKIFSFKNKQHIHLNEFKKSLTDIKTVVEQRFQREISIFKDDILSEHSKFSNSYSELQEQVNIYKEMIHEFQFKIENLEKIIQTQSQEIENKKSSFKNYELYIQQLARFFQNDENYIENIEDAKKKIMDNIQNQKQQVQSLSEQLQMIEKNNKIMLQLHENENQLNKNQFETEKKLLEYQIINLKNSQNEKERNYQQLVQELEQLRYSDQIQLNQELIKIGEIQMKQQQQLIQIAVKVLQQFINSTAFELNVAQNLQEQQNKIKQSEKEVLIYINDQKCSQKSIIEHFNDIQENIQKIVQILCSIYKKVIEWIINQRRELEIEQC</sequence>
<evidence type="ECO:0000313" key="2">
    <source>
        <dbReference type="EMBL" id="CAD8058436.1"/>
    </source>
</evidence>
<evidence type="ECO:0000256" key="1">
    <source>
        <dbReference type="SAM" id="Coils"/>
    </source>
</evidence>
<reference evidence="2" key="1">
    <citation type="submission" date="2021-01" db="EMBL/GenBank/DDBJ databases">
        <authorList>
            <consortium name="Genoscope - CEA"/>
            <person name="William W."/>
        </authorList>
    </citation>
    <scope>NUCLEOTIDE SEQUENCE</scope>
</reference>
<accession>A0A8S1L0Y8</accession>
<gene>
    <name evidence="2" type="ORF">PSON_ATCC_30995.1.T0120200</name>
</gene>
<dbReference type="OrthoDB" id="307700at2759"/>
<feature type="coiled-coil region" evidence="1">
    <location>
        <begin position="450"/>
        <end position="477"/>
    </location>
</feature>
<feature type="coiled-coil region" evidence="1">
    <location>
        <begin position="269"/>
        <end position="409"/>
    </location>
</feature>
<proteinExistence type="predicted"/>
<dbReference type="AlphaFoldDB" id="A0A8S1L0Y8"/>
<dbReference type="EMBL" id="CAJJDN010000012">
    <property type="protein sequence ID" value="CAD8058436.1"/>
    <property type="molecule type" value="Genomic_DNA"/>
</dbReference>
<dbReference type="Proteomes" id="UP000692954">
    <property type="component" value="Unassembled WGS sequence"/>
</dbReference>
<evidence type="ECO:0000313" key="3">
    <source>
        <dbReference type="Proteomes" id="UP000692954"/>
    </source>
</evidence>